<evidence type="ECO:0000256" key="4">
    <source>
        <dbReference type="ARBA" id="ARBA00022989"/>
    </source>
</evidence>
<keyword evidence="4 6" id="KW-1133">Transmembrane helix</keyword>
<feature type="transmembrane region" description="Helical" evidence="6">
    <location>
        <begin position="155"/>
        <end position="173"/>
    </location>
</feature>
<dbReference type="EMBL" id="JBEPML010000005">
    <property type="protein sequence ID" value="MET3791742.1"/>
    <property type="molecule type" value="Genomic_DNA"/>
</dbReference>
<protein>
    <submittedName>
        <fullName evidence="7">Simple sugar transport system permease protein</fullName>
    </submittedName>
</protein>
<feature type="transmembrane region" description="Helical" evidence="6">
    <location>
        <begin position="287"/>
        <end position="313"/>
    </location>
</feature>
<feature type="transmembrane region" description="Helical" evidence="6">
    <location>
        <begin position="87"/>
        <end position="108"/>
    </location>
</feature>
<name>A0ABV2N0U3_9HYPH</name>
<dbReference type="PANTHER" id="PTHR47089">
    <property type="entry name" value="ABC TRANSPORTER, PERMEASE PROTEIN"/>
    <property type="match status" value="1"/>
</dbReference>
<feature type="transmembrane region" description="Helical" evidence="6">
    <location>
        <begin position="12"/>
        <end position="38"/>
    </location>
</feature>
<keyword evidence="7" id="KW-0762">Sugar transport</keyword>
<feature type="transmembrane region" description="Helical" evidence="6">
    <location>
        <begin position="120"/>
        <end position="143"/>
    </location>
</feature>
<feature type="transmembrane region" description="Helical" evidence="6">
    <location>
        <begin position="204"/>
        <end position="223"/>
    </location>
</feature>
<comment type="subcellular location">
    <subcellularLocation>
        <location evidence="1">Cell membrane</location>
        <topology evidence="1">Multi-pass membrane protein</topology>
    </subcellularLocation>
</comment>
<evidence type="ECO:0000256" key="1">
    <source>
        <dbReference type="ARBA" id="ARBA00004651"/>
    </source>
</evidence>
<keyword evidence="2" id="KW-1003">Cell membrane</keyword>
<gene>
    <name evidence="7" type="ORF">ABID37_001950</name>
</gene>
<proteinExistence type="predicted"/>
<dbReference type="InterPro" id="IPR001851">
    <property type="entry name" value="ABC_transp_permease"/>
</dbReference>
<evidence type="ECO:0000313" key="8">
    <source>
        <dbReference type="Proteomes" id="UP001549076"/>
    </source>
</evidence>
<evidence type="ECO:0000313" key="7">
    <source>
        <dbReference type="EMBL" id="MET3791742.1"/>
    </source>
</evidence>
<comment type="caution">
    <text evidence="7">The sequence shown here is derived from an EMBL/GenBank/DDBJ whole genome shotgun (WGS) entry which is preliminary data.</text>
</comment>
<reference evidence="7 8" key="1">
    <citation type="submission" date="2024-06" db="EMBL/GenBank/DDBJ databases">
        <title>Genomic Encyclopedia of Type Strains, Phase IV (KMG-IV): sequencing the most valuable type-strain genomes for metagenomic binning, comparative biology and taxonomic classification.</title>
        <authorList>
            <person name="Goeker M."/>
        </authorList>
    </citation>
    <scope>NUCLEOTIDE SEQUENCE [LARGE SCALE GENOMIC DNA]</scope>
    <source>
        <strain evidence="7 8">DSM 27865</strain>
    </source>
</reference>
<dbReference type="CDD" id="cd06580">
    <property type="entry name" value="TM_PBP1_transp_TpRbsC_like"/>
    <property type="match status" value="1"/>
</dbReference>
<feature type="transmembrane region" description="Helical" evidence="6">
    <location>
        <begin position="58"/>
        <end position="80"/>
    </location>
</feature>
<evidence type="ECO:0000256" key="6">
    <source>
        <dbReference type="SAM" id="Phobius"/>
    </source>
</evidence>
<accession>A0ABV2N0U3</accession>
<evidence type="ECO:0000256" key="3">
    <source>
        <dbReference type="ARBA" id="ARBA00022692"/>
    </source>
</evidence>
<dbReference type="Proteomes" id="UP001549076">
    <property type="component" value="Unassembled WGS sequence"/>
</dbReference>
<organism evidence="7 8">
    <name type="scientific">Aquamicrobium terrae</name>
    <dbReference type="NCBI Taxonomy" id="1324945"/>
    <lineage>
        <taxon>Bacteria</taxon>
        <taxon>Pseudomonadati</taxon>
        <taxon>Pseudomonadota</taxon>
        <taxon>Alphaproteobacteria</taxon>
        <taxon>Hyphomicrobiales</taxon>
        <taxon>Phyllobacteriaceae</taxon>
        <taxon>Aquamicrobium</taxon>
    </lineage>
</organism>
<feature type="transmembrane region" description="Helical" evidence="6">
    <location>
        <begin position="325"/>
        <end position="345"/>
    </location>
</feature>
<keyword evidence="5 6" id="KW-0472">Membrane</keyword>
<sequence length="374" mass="39212">MRKLIERRTTPAASFTAVALATGLSVVLALVIGGLLFLPFGANPFQAYGALFEAGFATWRGFGFTLVKAAPLILIGLGTICAWRTGFAYLGFEGCLLVGAASATWFSLQVAEGGAIGPLPFAVFLPLAVLVAMLTGAVWAGIVGLFKSRFGGNEVITSLMMNYIAIFLVQYLVSGPLRAKGELPASPRLPQETWLPVILEGTRAHAGILIAMVAAVAVWLLLLRSRVGYELVVTGLNPKAARYGGINVGSRQIIAALLAGGLASLAGMVEVLGVHHRLVDGLSEGTGFIGIVTALLGKLHPLGAVIAALLYAGMSVGADAMQRQAGLPASVIFIVQSLIVLFVLASDLLRYYAIRWPSTPCRPGRVIMTEAGRK</sequence>
<evidence type="ECO:0000256" key="5">
    <source>
        <dbReference type="ARBA" id="ARBA00023136"/>
    </source>
</evidence>
<dbReference type="RefSeq" id="WP_354194076.1">
    <property type="nucleotide sequence ID" value="NZ_JBEPML010000005.1"/>
</dbReference>
<keyword evidence="3 6" id="KW-0812">Transmembrane</keyword>
<dbReference type="Pfam" id="PF02653">
    <property type="entry name" value="BPD_transp_2"/>
    <property type="match status" value="1"/>
</dbReference>
<keyword evidence="7" id="KW-0813">Transport</keyword>
<dbReference type="PANTHER" id="PTHR47089:SF1">
    <property type="entry name" value="GUANOSINE ABC TRANSPORTER PERMEASE PROTEIN NUPP"/>
    <property type="match status" value="1"/>
</dbReference>
<keyword evidence="8" id="KW-1185">Reference proteome</keyword>
<evidence type="ECO:0000256" key="2">
    <source>
        <dbReference type="ARBA" id="ARBA00022475"/>
    </source>
</evidence>
<feature type="transmembrane region" description="Helical" evidence="6">
    <location>
        <begin position="253"/>
        <end position="275"/>
    </location>
</feature>